<dbReference type="PANTHER" id="PTHR47053:SF1">
    <property type="entry name" value="MUREIN DD-ENDOPEPTIDASE MEPH-RELATED"/>
    <property type="match status" value="1"/>
</dbReference>
<dbReference type="EC" id="3.4.-.-" evidence="8"/>
<organism evidence="8 9">
    <name type="scientific">Enterocloster clostridioformis</name>
    <dbReference type="NCBI Taxonomy" id="1531"/>
    <lineage>
        <taxon>Bacteria</taxon>
        <taxon>Bacillati</taxon>
        <taxon>Bacillota</taxon>
        <taxon>Clostridia</taxon>
        <taxon>Lachnospirales</taxon>
        <taxon>Lachnospiraceae</taxon>
        <taxon>Enterocloster</taxon>
    </lineage>
</organism>
<keyword evidence="3 8" id="KW-0378">Hydrolase</keyword>
<evidence type="ECO:0000313" key="8">
    <source>
        <dbReference type="EMBL" id="CUP85207.1"/>
    </source>
</evidence>
<evidence type="ECO:0000256" key="1">
    <source>
        <dbReference type="ARBA" id="ARBA00007074"/>
    </source>
</evidence>
<feature type="compositionally biased region" description="Basic and acidic residues" evidence="5">
    <location>
        <begin position="16"/>
        <end position="44"/>
    </location>
</feature>
<evidence type="ECO:0000256" key="3">
    <source>
        <dbReference type="ARBA" id="ARBA00022801"/>
    </source>
</evidence>
<accession>A0A174RN79</accession>
<feature type="region of interest" description="Disordered" evidence="5">
    <location>
        <begin position="195"/>
        <end position="215"/>
    </location>
</feature>
<dbReference type="InterPro" id="IPR000064">
    <property type="entry name" value="NLP_P60_dom"/>
</dbReference>
<feature type="region of interest" description="Disordered" evidence="5">
    <location>
        <begin position="1"/>
        <end position="63"/>
    </location>
</feature>
<dbReference type="EMBL" id="CZAB01000056">
    <property type="protein sequence ID" value="CUP85207.1"/>
    <property type="molecule type" value="Genomic_DNA"/>
</dbReference>
<dbReference type="Gene3D" id="3.90.1720.10">
    <property type="entry name" value="endopeptidase domain like (from Nostoc punctiforme)"/>
    <property type="match status" value="1"/>
</dbReference>
<dbReference type="AlphaFoldDB" id="A0A174RN79"/>
<dbReference type="InterPro" id="IPR038765">
    <property type="entry name" value="Papain-like_cys_pep_sf"/>
</dbReference>
<sequence>MSGLSKQNNPRLQFTDAEREDSQLKEHIRKADKAADKAEEERAKIPKKKKKVKKRTVDPATGKKTVRLRFEKVDQPAPTSKLTQAVTAALGQAIAVQMHRKIGETEEDNVGVESAHRLEETAEGGAHLAASAYRSQKLRPYRAAARAEKKLEKANVNALYQKAMQDDPASFSNPLSRWQQKQAIKKQYAAAKRTGHTAGTAAKAADNTAKTAKKTAEETKEAGSFVWRHRRGFGIAIALFLILCFFLNSLSSCSVLLEGGMSGLAGSTYPSRDEDMLGAEATYAQMETDLQYEIDHYESLHSGYDEYHYDLDEIKHDPYVLISILTAYHQGEWTLSEVQGTLAMLFDRQYTLTENVVVETRYRTETSTDPETGEETSEEVPYDYYICYVTLENFDLSHLPVYIMGEDQVSMYAVYMATLGNRPDLFAGNPNASTREDYLDYDVPPEALEDEVFAAMLKEAEKYLGYPYVWGGSNPSTSFDCSGFVSWVINHSGWNVGRLGAQGLCDICTPVSSANARPGDLIFFKGTYDTPGVSHVGIYVGDGMMIHCGNPISYASINTSYWQQHFYTFGRLP</sequence>
<evidence type="ECO:0000313" key="9">
    <source>
        <dbReference type="Proteomes" id="UP000095512"/>
    </source>
</evidence>
<feature type="compositionally biased region" description="Low complexity" evidence="5">
    <location>
        <begin position="195"/>
        <end position="210"/>
    </location>
</feature>
<dbReference type="GO" id="GO:0008234">
    <property type="term" value="F:cysteine-type peptidase activity"/>
    <property type="evidence" value="ECO:0007669"/>
    <property type="project" value="UniProtKB-KW"/>
</dbReference>
<dbReference type="PROSITE" id="PS51935">
    <property type="entry name" value="NLPC_P60"/>
    <property type="match status" value="1"/>
</dbReference>
<dbReference type="SUPFAM" id="SSF54001">
    <property type="entry name" value="Cysteine proteinases"/>
    <property type="match status" value="1"/>
</dbReference>
<keyword evidence="2" id="KW-0645">Protease</keyword>
<dbReference type="Proteomes" id="UP000095512">
    <property type="component" value="Unassembled WGS sequence"/>
</dbReference>
<dbReference type="Pfam" id="PF00877">
    <property type="entry name" value="NLPC_P60"/>
    <property type="match status" value="1"/>
</dbReference>
<evidence type="ECO:0000256" key="2">
    <source>
        <dbReference type="ARBA" id="ARBA00022670"/>
    </source>
</evidence>
<evidence type="ECO:0000256" key="6">
    <source>
        <dbReference type="SAM" id="Phobius"/>
    </source>
</evidence>
<keyword evidence="6" id="KW-0472">Membrane</keyword>
<name>A0A174RN79_9FIRM</name>
<dbReference type="PANTHER" id="PTHR47053">
    <property type="entry name" value="MUREIN DD-ENDOPEPTIDASE MEPH-RELATED"/>
    <property type="match status" value="1"/>
</dbReference>
<dbReference type="NCBIfam" id="NF045974">
    <property type="entry name" value="conju_CD1108"/>
    <property type="match status" value="1"/>
</dbReference>
<feature type="transmembrane region" description="Helical" evidence="6">
    <location>
        <begin position="233"/>
        <end position="257"/>
    </location>
</feature>
<protein>
    <submittedName>
        <fullName evidence="8">Cell wall-associated hydrolases (Invasion-associated proteins)</fullName>
        <ecNumber evidence="8">3.4.-.-</ecNumber>
    </submittedName>
</protein>
<evidence type="ECO:0000259" key="7">
    <source>
        <dbReference type="PROSITE" id="PS51935"/>
    </source>
</evidence>
<reference evidence="8 9" key="1">
    <citation type="submission" date="2015-09" db="EMBL/GenBank/DDBJ databases">
        <authorList>
            <consortium name="Pathogen Informatics"/>
        </authorList>
    </citation>
    <scope>NUCLEOTIDE SEQUENCE [LARGE SCALE GENOMIC DNA]</scope>
    <source>
        <strain evidence="8 9">2789STDY5834865</strain>
    </source>
</reference>
<evidence type="ECO:0000256" key="5">
    <source>
        <dbReference type="SAM" id="MobiDB-lite"/>
    </source>
</evidence>
<keyword evidence="4" id="KW-0788">Thiol protease</keyword>
<evidence type="ECO:0000256" key="4">
    <source>
        <dbReference type="ARBA" id="ARBA00022807"/>
    </source>
</evidence>
<feature type="compositionally biased region" description="Basic residues" evidence="5">
    <location>
        <begin position="45"/>
        <end position="54"/>
    </location>
</feature>
<feature type="compositionally biased region" description="Polar residues" evidence="5">
    <location>
        <begin position="1"/>
        <end position="12"/>
    </location>
</feature>
<proteinExistence type="inferred from homology"/>
<keyword evidence="6" id="KW-1133">Transmembrane helix</keyword>
<comment type="similarity">
    <text evidence="1">Belongs to the peptidase C40 family.</text>
</comment>
<keyword evidence="6" id="KW-0812">Transmembrane</keyword>
<gene>
    <name evidence="8" type="primary">iap_3</name>
    <name evidence="8" type="ORF">ERS852480_04237</name>
</gene>
<feature type="domain" description="NlpC/P60" evidence="7">
    <location>
        <begin position="450"/>
        <end position="573"/>
    </location>
</feature>
<dbReference type="GO" id="GO:0006508">
    <property type="term" value="P:proteolysis"/>
    <property type="evidence" value="ECO:0007669"/>
    <property type="project" value="UniProtKB-KW"/>
</dbReference>
<dbReference type="InterPro" id="IPR051202">
    <property type="entry name" value="Peptidase_C40"/>
</dbReference>